<name>A0A9P9JAW6_9HYPO</name>
<sequence length="86" mass="9168">MLAVFSLERATALFFAAGLFGLACPAYLHLWVNCSHLLRSVGGCRSICGFCVHVGTLKTTVIVIASGQYLPRFSTTTECLRGPSAS</sequence>
<organism evidence="1 2">
    <name type="scientific">Dactylonectria estremocensis</name>
    <dbReference type="NCBI Taxonomy" id="1079267"/>
    <lineage>
        <taxon>Eukaryota</taxon>
        <taxon>Fungi</taxon>
        <taxon>Dikarya</taxon>
        <taxon>Ascomycota</taxon>
        <taxon>Pezizomycotina</taxon>
        <taxon>Sordariomycetes</taxon>
        <taxon>Hypocreomycetidae</taxon>
        <taxon>Hypocreales</taxon>
        <taxon>Nectriaceae</taxon>
        <taxon>Dactylonectria</taxon>
    </lineage>
</organism>
<keyword evidence="2" id="KW-1185">Reference proteome</keyword>
<dbReference type="AlphaFoldDB" id="A0A9P9JAW6"/>
<reference evidence="1" key="1">
    <citation type="journal article" date="2021" name="Nat. Commun.">
        <title>Genetic determinants of endophytism in the Arabidopsis root mycobiome.</title>
        <authorList>
            <person name="Mesny F."/>
            <person name="Miyauchi S."/>
            <person name="Thiergart T."/>
            <person name="Pickel B."/>
            <person name="Atanasova L."/>
            <person name="Karlsson M."/>
            <person name="Huettel B."/>
            <person name="Barry K.W."/>
            <person name="Haridas S."/>
            <person name="Chen C."/>
            <person name="Bauer D."/>
            <person name="Andreopoulos W."/>
            <person name="Pangilinan J."/>
            <person name="LaButti K."/>
            <person name="Riley R."/>
            <person name="Lipzen A."/>
            <person name="Clum A."/>
            <person name="Drula E."/>
            <person name="Henrissat B."/>
            <person name="Kohler A."/>
            <person name="Grigoriev I.V."/>
            <person name="Martin F.M."/>
            <person name="Hacquard S."/>
        </authorList>
    </citation>
    <scope>NUCLEOTIDE SEQUENCE</scope>
    <source>
        <strain evidence="1">MPI-CAGE-AT-0021</strain>
    </source>
</reference>
<evidence type="ECO:0000313" key="1">
    <source>
        <dbReference type="EMBL" id="KAH7151919.1"/>
    </source>
</evidence>
<protein>
    <submittedName>
        <fullName evidence="1">Uncharacterized protein</fullName>
    </submittedName>
</protein>
<comment type="caution">
    <text evidence="1">The sequence shown here is derived from an EMBL/GenBank/DDBJ whole genome shotgun (WGS) entry which is preliminary data.</text>
</comment>
<dbReference type="EMBL" id="JAGMUU010000005">
    <property type="protein sequence ID" value="KAH7151919.1"/>
    <property type="molecule type" value="Genomic_DNA"/>
</dbReference>
<gene>
    <name evidence="1" type="ORF">B0J13DRAFT_547141</name>
</gene>
<accession>A0A9P9JAW6</accession>
<proteinExistence type="predicted"/>
<evidence type="ECO:0000313" key="2">
    <source>
        <dbReference type="Proteomes" id="UP000717696"/>
    </source>
</evidence>
<dbReference type="Proteomes" id="UP000717696">
    <property type="component" value="Unassembled WGS sequence"/>
</dbReference>